<dbReference type="HAMAP" id="MF_00727">
    <property type="entry name" value="Tgl"/>
    <property type="match status" value="1"/>
</dbReference>
<dbReference type="GO" id="GO:0003810">
    <property type="term" value="F:protein-glutamine gamma-glutamyltransferase activity"/>
    <property type="evidence" value="ECO:0007669"/>
    <property type="project" value="InterPro"/>
</dbReference>
<sequence>MIEIAGKPVKTTPPQLSLSSHEKAILQSLMSTHVTYQYDSLAQLSFEIALRRNIVAASYLMMNSGAGFTAFAYSRCNPYFFRRLANGGFLLHPHVNAADAIDDIFRNGHAYDFECATAIIILFYKAVLDSIDRASFNRLFRNLYLYSWEHDAALNLVTTKGTDFVIGDCVYFNNPDFDPNNDVWRGENTIKLEWDLYFGHGIATKTAAQVIAHLNSQRRPGATRSAYLLAQVTRLNFTFVRTFSETGYTPRTGLDQLVVRTDKQHVHLY</sequence>
<keyword evidence="1 4" id="KW-0808">Transferase</keyword>
<accession>A0A1G6LLJ6</accession>
<gene>
    <name evidence="4" type="ORF">SAMN05421737_108170</name>
</gene>
<reference evidence="5" key="1">
    <citation type="submission" date="2016-09" db="EMBL/GenBank/DDBJ databases">
        <authorList>
            <person name="Varghese N."/>
            <person name="Submissions S."/>
        </authorList>
    </citation>
    <scope>NUCLEOTIDE SEQUENCE [LARGE SCALE GENOMIC DNA]</scope>
    <source>
        <strain evidence="5">25nlg</strain>
    </source>
</reference>
<dbReference type="EMBL" id="FMYM01000008">
    <property type="protein sequence ID" value="SDC44182.1"/>
    <property type="molecule type" value="Genomic_DNA"/>
</dbReference>
<keyword evidence="3" id="KW-0012">Acyltransferase</keyword>
<dbReference type="InterPro" id="IPR020916">
    <property type="entry name" value="Gln_gamma-glutamylTfrase_bac"/>
</dbReference>
<keyword evidence="2" id="KW-0749">Sporulation</keyword>
<evidence type="ECO:0000256" key="1">
    <source>
        <dbReference type="ARBA" id="ARBA00022679"/>
    </source>
</evidence>
<dbReference type="RefSeq" id="WP_090776169.1">
    <property type="nucleotide sequence ID" value="NZ_FMYM01000008.1"/>
</dbReference>
<dbReference type="OrthoDB" id="1845399at2"/>
<name>A0A1G6LLJ6_9BACI</name>
<dbReference type="Pfam" id="PF20085">
    <property type="entry name" value="TGL"/>
    <property type="match status" value="1"/>
</dbReference>
<dbReference type="STRING" id="1464122.SAMN05421737_108170"/>
<proteinExistence type="inferred from homology"/>
<keyword evidence="5" id="KW-1185">Reference proteome</keyword>
<dbReference type="GO" id="GO:0030435">
    <property type="term" value="P:sporulation resulting in formation of a cellular spore"/>
    <property type="evidence" value="ECO:0007669"/>
    <property type="project" value="UniProtKB-KW"/>
</dbReference>
<evidence type="ECO:0000313" key="4">
    <source>
        <dbReference type="EMBL" id="SDC44182.1"/>
    </source>
</evidence>
<evidence type="ECO:0000256" key="2">
    <source>
        <dbReference type="ARBA" id="ARBA00022969"/>
    </source>
</evidence>
<protein>
    <submittedName>
        <fullName evidence="4">Protein-glutamine gamma-glutamyltransferase</fullName>
    </submittedName>
</protein>
<dbReference type="Proteomes" id="UP000242662">
    <property type="component" value="Unassembled WGS sequence"/>
</dbReference>
<evidence type="ECO:0000256" key="3">
    <source>
        <dbReference type="ARBA" id="ARBA00023315"/>
    </source>
</evidence>
<dbReference type="NCBIfam" id="NF002869">
    <property type="entry name" value="PRK03187.1"/>
    <property type="match status" value="1"/>
</dbReference>
<organism evidence="4 5">
    <name type="scientific">Shouchella lonarensis</name>
    <dbReference type="NCBI Taxonomy" id="1464122"/>
    <lineage>
        <taxon>Bacteria</taxon>
        <taxon>Bacillati</taxon>
        <taxon>Bacillota</taxon>
        <taxon>Bacilli</taxon>
        <taxon>Bacillales</taxon>
        <taxon>Bacillaceae</taxon>
        <taxon>Shouchella</taxon>
    </lineage>
</organism>
<evidence type="ECO:0000313" key="5">
    <source>
        <dbReference type="Proteomes" id="UP000242662"/>
    </source>
</evidence>
<dbReference type="AlphaFoldDB" id="A0A1G6LLJ6"/>